<comment type="caution">
    <text evidence="1">The sequence shown here is derived from an EMBL/GenBank/DDBJ whole genome shotgun (WGS) entry which is preliminary data.</text>
</comment>
<protein>
    <submittedName>
        <fullName evidence="1">Uncharacterized protein</fullName>
    </submittedName>
</protein>
<feature type="non-terminal residue" evidence="1">
    <location>
        <position position="272"/>
    </location>
</feature>
<dbReference type="EMBL" id="BART01005798">
    <property type="protein sequence ID" value="GAG54116.1"/>
    <property type="molecule type" value="Genomic_DNA"/>
</dbReference>
<gene>
    <name evidence="1" type="ORF">S01H4_13136</name>
</gene>
<organism evidence="1">
    <name type="scientific">marine sediment metagenome</name>
    <dbReference type="NCBI Taxonomy" id="412755"/>
    <lineage>
        <taxon>unclassified sequences</taxon>
        <taxon>metagenomes</taxon>
        <taxon>ecological metagenomes</taxon>
    </lineage>
</organism>
<name>X1A1D8_9ZZZZ</name>
<dbReference type="AlphaFoldDB" id="X1A1D8"/>
<sequence length="272" mass="32487">MSENEKLNRKLDNQILESRKRVDNIISNSSLGRWKRALRILETLDKKLIINNLVINGKKLRNTWQVLSHRQNKVIWLAYRKLESEDRELKRLSKVLNMIENNISFDSLNYEKVLVLYSMINMIRAIEDFNYNFHGTEEVPLFSPEFYSDTGDYAKDHRHIFWFEQNMSLIHNLNLEKFFNKLDEIYNEDTEKELVKMLLLVLQFHQNVEERKRTISYLNKIQNSQIIESIVQILKESIPLEYPEEEACYVQKSGSFILSSFLDSGSEFLDFY</sequence>
<accession>X1A1D8</accession>
<evidence type="ECO:0000313" key="1">
    <source>
        <dbReference type="EMBL" id="GAG54116.1"/>
    </source>
</evidence>
<proteinExistence type="predicted"/>
<reference evidence="1" key="1">
    <citation type="journal article" date="2014" name="Front. Microbiol.">
        <title>High frequency of phylogenetically diverse reductive dehalogenase-homologous genes in deep subseafloor sedimentary metagenomes.</title>
        <authorList>
            <person name="Kawai M."/>
            <person name="Futagami T."/>
            <person name="Toyoda A."/>
            <person name="Takaki Y."/>
            <person name="Nishi S."/>
            <person name="Hori S."/>
            <person name="Arai W."/>
            <person name="Tsubouchi T."/>
            <person name="Morono Y."/>
            <person name="Uchiyama I."/>
            <person name="Ito T."/>
            <person name="Fujiyama A."/>
            <person name="Inagaki F."/>
            <person name="Takami H."/>
        </authorList>
    </citation>
    <scope>NUCLEOTIDE SEQUENCE</scope>
    <source>
        <strain evidence="1">Expedition CK06-06</strain>
    </source>
</reference>